<reference evidence="1" key="2">
    <citation type="submission" date="2018-05" db="EMBL/GenBank/DDBJ databases">
        <title>OpunRS2 (Oryza punctata Reference Sequence Version 2).</title>
        <authorList>
            <person name="Zhang J."/>
            <person name="Kudrna D."/>
            <person name="Lee S."/>
            <person name="Talag J."/>
            <person name="Welchert J."/>
            <person name="Wing R.A."/>
        </authorList>
    </citation>
    <scope>NUCLEOTIDE SEQUENCE [LARGE SCALE GENOMIC DNA]</scope>
</reference>
<dbReference type="Gramene" id="OPUNC04G12680.1">
    <property type="protein sequence ID" value="OPUNC04G12680.1"/>
    <property type="gene ID" value="OPUNC04G12680"/>
</dbReference>
<sequence length="116" mass="12356">MFVCFGRPYSGPVFVVPLSSAVYARCGAARRVGRTTYECNANACAFASGRERRSGSSGGGRGARLALADGLFTDSFGRSTEVWEVEKCFDSSNEQGCGLWDTAAHPDPETVSPLMC</sequence>
<reference evidence="1" key="1">
    <citation type="submission" date="2015-04" db="UniProtKB">
        <authorList>
            <consortium name="EnsemblPlants"/>
        </authorList>
    </citation>
    <scope>IDENTIFICATION</scope>
</reference>
<dbReference type="AlphaFoldDB" id="A0A0E0KRE4"/>
<name>A0A0E0KRE4_ORYPU</name>
<evidence type="ECO:0000313" key="1">
    <source>
        <dbReference type="EnsemblPlants" id="OPUNC04G12680.1"/>
    </source>
</evidence>
<keyword evidence="2" id="KW-1185">Reference proteome</keyword>
<evidence type="ECO:0000313" key="2">
    <source>
        <dbReference type="Proteomes" id="UP000026962"/>
    </source>
</evidence>
<dbReference type="HOGENOM" id="CLU_2100897_0_0_1"/>
<protein>
    <submittedName>
        <fullName evidence="1">Uncharacterized protein</fullName>
    </submittedName>
</protein>
<dbReference type="Proteomes" id="UP000026962">
    <property type="component" value="Chromosome 4"/>
</dbReference>
<accession>A0A0E0KRE4</accession>
<dbReference type="EnsemblPlants" id="OPUNC04G12680.1">
    <property type="protein sequence ID" value="OPUNC04G12680.1"/>
    <property type="gene ID" value="OPUNC04G12680"/>
</dbReference>
<proteinExistence type="predicted"/>
<organism evidence="1">
    <name type="scientific">Oryza punctata</name>
    <name type="common">Red rice</name>
    <dbReference type="NCBI Taxonomy" id="4537"/>
    <lineage>
        <taxon>Eukaryota</taxon>
        <taxon>Viridiplantae</taxon>
        <taxon>Streptophyta</taxon>
        <taxon>Embryophyta</taxon>
        <taxon>Tracheophyta</taxon>
        <taxon>Spermatophyta</taxon>
        <taxon>Magnoliopsida</taxon>
        <taxon>Liliopsida</taxon>
        <taxon>Poales</taxon>
        <taxon>Poaceae</taxon>
        <taxon>BOP clade</taxon>
        <taxon>Oryzoideae</taxon>
        <taxon>Oryzeae</taxon>
        <taxon>Oryzinae</taxon>
        <taxon>Oryza</taxon>
    </lineage>
</organism>